<evidence type="ECO:0000313" key="2">
    <source>
        <dbReference type="Proteomes" id="UP000266089"/>
    </source>
</evidence>
<protein>
    <submittedName>
        <fullName evidence="1">Uncharacterized protein</fullName>
    </submittedName>
</protein>
<accession>A0A399E034</accession>
<reference evidence="1 2" key="1">
    <citation type="submission" date="2018-08" db="EMBL/GenBank/DDBJ databases">
        <title>Meiothermus cateniformans JCM 15151 genome sequencing project.</title>
        <authorList>
            <person name="Da Costa M.S."/>
            <person name="Albuquerque L."/>
            <person name="Raposo P."/>
            <person name="Froufe H.J.C."/>
            <person name="Barroso C.S."/>
            <person name="Egas C."/>
        </authorList>
    </citation>
    <scope>NUCLEOTIDE SEQUENCE [LARGE SCALE GENOMIC DNA]</scope>
    <source>
        <strain evidence="1 2">JCM 15151</strain>
    </source>
</reference>
<gene>
    <name evidence="1" type="ORF">Mcate_02173</name>
</gene>
<proteinExistence type="predicted"/>
<name>A0A399E034_9DEIN</name>
<evidence type="ECO:0000313" key="1">
    <source>
        <dbReference type="EMBL" id="RIH75581.1"/>
    </source>
</evidence>
<sequence length="38" mass="4461">MTHCEHWYGDGSTPWLLLLVTFDQDFERFEGLSCILLS</sequence>
<organism evidence="1 2">
    <name type="scientific">Meiothermus taiwanensis</name>
    <dbReference type="NCBI Taxonomy" id="172827"/>
    <lineage>
        <taxon>Bacteria</taxon>
        <taxon>Thermotogati</taxon>
        <taxon>Deinococcota</taxon>
        <taxon>Deinococci</taxon>
        <taxon>Thermales</taxon>
        <taxon>Thermaceae</taxon>
        <taxon>Meiothermus</taxon>
    </lineage>
</organism>
<comment type="caution">
    <text evidence="1">The sequence shown here is derived from an EMBL/GenBank/DDBJ whole genome shotgun (WGS) entry which is preliminary data.</text>
</comment>
<dbReference type="Proteomes" id="UP000266089">
    <property type="component" value="Unassembled WGS sequence"/>
</dbReference>
<dbReference type="AlphaFoldDB" id="A0A399E034"/>
<dbReference type="EMBL" id="QWKX01000063">
    <property type="protein sequence ID" value="RIH75581.1"/>
    <property type="molecule type" value="Genomic_DNA"/>
</dbReference>